<dbReference type="Pfam" id="PF02823">
    <property type="entry name" value="ATP-synt_DE_N"/>
    <property type="match status" value="1"/>
</dbReference>
<keyword evidence="10" id="KW-1185">Reference proteome</keyword>
<evidence type="ECO:0000256" key="5">
    <source>
        <dbReference type="ARBA" id="ARBA00023136"/>
    </source>
</evidence>
<dbReference type="InterPro" id="IPR001469">
    <property type="entry name" value="ATP_synth_F1_dsu/esu"/>
</dbReference>
<dbReference type="NCBIfam" id="NF009977">
    <property type="entry name" value="PRK13442.1"/>
    <property type="match status" value="1"/>
</dbReference>
<dbReference type="STRING" id="35760.BCHO_0628"/>
<evidence type="ECO:0000259" key="8">
    <source>
        <dbReference type="Pfam" id="PF02823"/>
    </source>
</evidence>
<comment type="subcellular location">
    <subcellularLocation>
        <location evidence="1">Cell membrane</location>
        <topology evidence="1">Peripheral membrane protein</topology>
    </subcellularLocation>
</comment>
<dbReference type="Proteomes" id="UP000028995">
    <property type="component" value="Unassembled WGS sequence"/>
</dbReference>
<keyword evidence="6" id="KW-0139">CF(1)</keyword>
<dbReference type="Gene3D" id="2.60.15.10">
    <property type="entry name" value="F0F1 ATP synthase delta/epsilon subunit, N-terminal"/>
    <property type="match status" value="1"/>
</dbReference>
<dbReference type="AlphaFoldDB" id="A0A087ADV4"/>
<comment type="caution">
    <text evidence="9">The sequence shown here is derived from an EMBL/GenBank/DDBJ whole genome shotgun (WGS) entry which is preliminary data.</text>
</comment>
<keyword evidence="7" id="KW-0066">ATP synthesis</keyword>
<dbReference type="SUPFAM" id="SSF51344">
    <property type="entry name" value="Epsilon subunit of F1F0-ATP synthase N-terminal domain"/>
    <property type="match status" value="1"/>
</dbReference>
<evidence type="ECO:0000313" key="10">
    <source>
        <dbReference type="Proteomes" id="UP000028995"/>
    </source>
</evidence>
<evidence type="ECO:0000256" key="6">
    <source>
        <dbReference type="ARBA" id="ARBA00023196"/>
    </source>
</evidence>
<organism evidence="9 10">
    <name type="scientific">Bifidobacterium choerinum</name>
    <dbReference type="NCBI Taxonomy" id="35760"/>
    <lineage>
        <taxon>Bacteria</taxon>
        <taxon>Bacillati</taxon>
        <taxon>Actinomycetota</taxon>
        <taxon>Actinomycetes</taxon>
        <taxon>Bifidobacteriales</taxon>
        <taxon>Bifidobacteriaceae</taxon>
        <taxon>Bifidobacterium</taxon>
    </lineage>
</organism>
<evidence type="ECO:0000313" key="9">
    <source>
        <dbReference type="EMBL" id="KFI56954.1"/>
    </source>
</evidence>
<dbReference type="InterPro" id="IPR036771">
    <property type="entry name" value="ATPsynth_dsu/esu_N"/>
</dbReference>
<accession>A0A087ADV4</accession>
<keyword evidence="4" id="KW-0406">Ion transport</keyword>
<dbReference type="PANTHER" id="PTHR13822:SF10">
    <property type="entry name" value="ATP SYNTHASE EPSILON CHAIN, CHLOROPLASTIC"/>
    <property type="match status" value="1"/>
</dbReference>
<reference evidence="9 10" key="1">
    <citation type="submission" date="2014-03" db="EMBL/GenBank/DDBJ databases">
        <title>Genomics of Bifidobacteria.</title>
        <authorList>
            <person name="Ventura M."/>
            <person name="Milani C."/>
            <person name="Lugli G.A."/>
        </authorList>
    </citation>
    <scope>NUCLEOTIDE SEQUENCE [LARGE SCALE GENOMIC DNA]</scope>
    <source>
        <strain evidence="9 10">LMG 10510</strain>
    </source>
</reference>
<dbReference type="eggNOG" id="COG0355">
    <property type="taxonomic scope" value="Bacteria"/>
</dbReference>
<dbReference type="GO" id="GO:0005886">
    <property type="term" value="C:plasma membrane"/>
    <property type="evidence" value="ECO:0007669"/>
    <property type="project" value="UniProtKB-SubCell"/>
</dbReference>
<keyword evidence="3" id="KW-0813">Transport</keyword>
<dbReference type="GO" id="GO:0045259">
    <property type="term" value="C:proton-transporting ATP synthase complex"/>
    <property type="evidence" value="ECO:0007669"/>
    <property type="project" value="UniProtKB-KW"/>
</dbReference>
<proteinExistence type="inferred from homology"/>
<protein>
    <submittedName>
        <fullName evidence="9">F0F1 ATP synthase subunit epsilon</fullName>
    </submittedName>
</protein>
<name>A0A087ADV4_9BIFI</name>
<evidence type="ECO:0000256" key="2">
    <source>
        <dbReference type="ARBA" id="ARBA00005712"/>
    </source>
</evidence>
<dbReference type="GO" id="GO:0046933">
    <property type="term" value="F:proton-transporting ATP synthase activity, rotational mechanism"/>
    <property type="evidence" value="ECO:0007669"/>
    <property type="project" value="InterPro"/>
</dbReference>
<dbReference type="InterPro" id="IPR020546">
    <property type="entry name" value="ATP_synth_F1_dsu/esu_N"/>
</dbReference>
<dbReference type="PANTHER" id="PTHR13822">
    <property type="entry name" value="ATP SYNTHASE DELTA/EPSILON CHAIN"/>
    <property type="match status" value="1"/>
</dbReference>
<sequence length="101" mass="10651">MIMAGATMDVNIVSADHPVWSGVAKSVLVPAYAGSMGILPGHEPVLSVIQEGLLVITEPDGTKHSFEVTDGFISFDSNKLTVVVENGRTMANQPIDETGIQ</sequence>
<feature type="domain" description="ATP synthase F1 complex delta/epsilon subunit N-terminal" evidence="8">
    <location>
        <begin position="8"/>
        <end position="86"/>
    </location>
</feature>
<dbReference type="CDD" id="cd12152">
    <property type="entry name" value="F1-ATPase_delta"/>
    <property type="match status" value="1"/>
</dbReference>
<evidence type="ECO:0000256" key="4">
    <source>
        <dbReference type="ARBA" id="ARBA00023065"/>
    </source>
</evidence>
<evidence type="ECO:0000256" key="1">
    <source>
        <dbReference type="ARBA" id="ARBA00004202"/>
    </source>
</evidence>
<keyword evidence="5" id="KW-0472">Membrane</keyword>
<dbReference type="EMBL" id="JGYU01000007">
    <property type="protein sequence ID" value="KFI56954.1"/>
    <property type="molecule type" value="Genomic_DNA"/>
</dbReference>
<gene>
    <name evidence="9" type="ORF">BCHO_0628</name>
</gene>
<comment type="similarity">
    <text evidence="2">Belongs to the ATPase epsilon chain family.</text>
</comment>
<evidence type="ECO:0000256" key="7">
    <source>
        <dbReference type="ARBA" id="ARBA00023310"/>
    </source>
</evidence>
<evidence type="ECO:0000256" key="3">
    <source>
        <dbReference type="ARBA" id="ARBA00022448"/>
    </source>
</evidence>